<evidence type="ECO:0000256" key="2">
    <source>
        <dbReference type="ARBA" id="ARBA00023186"/>
    </source>
</evidence>
<dbReference type="PANTHER" id="PTHR21237:SF23">
    <property type="entry name" value="GRPE PROTEIN HOMOLOG, MITOCHONDRIAL"/>
    <property type="match status" value="1"/>
</dbReference>
<evidence type="ECO:0000256" key="6">
    <source>
        <dbReference type="SAM" id="MobiDB-lite"/>
    </source>
</evidence>
<sequence>MDKKNHKAEKNSAENQNENKAQDAEKTEEKGPQSEESKTSEQKNDEPAVKTSEERIAELEAQIEQMKKDALYKAAENDNWRKRMLQQKEDAVAYANESLLSDLLDSLDNFDRTLDAAKDVKEAKPIVDGIKLTNKSLVSMLENKYNLVAFGKEGDDFDPELHEAIGMQEGDVKKEQLLQVYLKGYKLKDRVIRHAKVMVIKPKA</sequence>
<dbReference type="RefSeq" id="WP_078929687.1">
    <property type="nucleotide sequence ID" value="NZ_CAMCOW010000076.1"/>
</dbReference>
<evidence type="ECO:0000256" key="4">
    <source>
        <dbReference type="RuleBase" id="RU000639"/>
    </source>
</evidence>
<comment type="similarity">
    <text evidence="1 3 5">Belongs to the GrpE family.</text>
</comment>
<feature type="compositionally biased region" description="Basic and acidic residues" evidence="6">
    <location>
        <begin position="20"/>
        <end position="58"/>
    </location>
</feature>
<dbReference type="AlphaFoldDB" id="A0A1T4K8W8"/>
<dbReference type="GeneID" id="303366301"/>
<protein>
    <recommendedName>
        <fullName evidence="3 4">Protein GrpE</fullName>
    </recommendedName>
    <alternativeName>
        <fullName evidence="3">HSP-70 cofactor</fullName>
    </alternativeName>
</protein>
<evidence type="ECO:0000256" key="5">
    <source>
        <dbReference type="RuleBase" id="RU004478"/>
    </source>
</evidence>
<name>A0A1T4K8W8_9SPIR</name>
<dbReference type="SUPFAM" id="SSF58014">
    <property type="entry name" value="Coiled-coil domain of nucleotide exchange factor GrpE"/>
    <property type="match status" value="1"/>
</dbReference>
<comment type="function">
    <text evidence="3 4">Participates actively in the response to hyperosmotic and heat shock by preventing the aggregation of stress-denatured proteins, in association with DnaK and GrpE. It is the nucleotide exchange factor for DnaK and may function as a thermosensor. Unfolded proteins bind initially to DnaJ; upon interaction with the DnaJ-bound protein, DnaK hydrolyzes its bound ATP, resulting in the formation of a stable complex. GrpE releases ADP from DnaK; ATP binding to DnaK triggers the release of the substrate protein, thus completing the reaction cycle. Several rounds of ATP-dependent interactions between DnaJ, DnaK and GrpE are required for fully efficient folding.</text>
</comment>
<organism evidence="7 8">
    <name type="scientific">Treponema berlinense</name>
    <dbReference type="NCBI Taxonomy" id="225004"/>
    <lineage>
        <taxon>Bacteria</taxon>
        <taxon>Pseudomonadati</taxon>
        <taxon>Spirochaetota</taxon>
        <taxon>Spirochaetia</taxon>
        <taxon>Spirochaetales</taxon>
        <taxon>Treponemataceae</taxon>
        <taxon>Treponema</taxon>
    </lineage>
</organism>
<keyword evidence="2 3" id="KW-0143">Chaperone</keyword>
<feature type="region of interest" description="Disordered" evidence="6">
    <location>
        <begin position="1"/>
        <end position="61"/>
    </location>
</feature>
<reference evidence="7 8" key="1">
    <citation type="submission" date="2017-02" db="EMBL/GenBank/DDBJ databases">
        <authorList>
            <person name="Peterson S.W."/>
        </authorList>
    </citation>
    <scope>NUCLEOTIDE SEQUENCE [LARGE SCALE GENOMIC DNA]</scope>
    <source>
        <strain evidence="7 8">ATCC BAA-909</strain>
    </source>
</reference>
<dbReference type="GO" id="GO:0005737">
    <property type="term" value="C:cytoplasm"/>
    <property type="evidence" value="ECO:0007669"/>
    <property type="project" value="UniProtKB-SubCell"/>
</dbReference>
<dbReference type="PROSITE" id="PS01071">
    <property type="entry name" value="GRPE"/>
    <property type="match status" value="1"/>
</dbReference>
<dbReference type="Proteomes" id="UP000190395">
    <property type="component" value="Unassembled WGS sequence"/>
</dbReference>
<dbReference type="Gene3D" id="3.90.20.20">
    <property type="match status" value="1"/>
</dbReference>
<evidence type="ECO:0000256" key="3">
    <source>
        <dbReference type="HAMAP-Rule" id="MF_01151"/>
    </source>
</evidence>
<dbReference type="GO" id="GO:0051082">
    <property type="term" value="F:unfolded protein binding"/>
    <property type="evidence" value="ECO:0007669"/>
    <property type="project" value="TreeGrafter"/>
</dbReference>
<proteinExistence type="inferred from homology"/>
<comment type="subunit">
    <text evidence="3">Homodimer.</text>
</comment>
<dbReference type="PANTHER" id="PTHR21237">
    <property type="entry name" value="GRPE PROTEIN"/>
    <property type="match status" value="1"/>
</dbReference>
<accession>A0A1T4K8W8</accession>
<evidence type="ECO:0000313" key="7">
    <source>
        <dbReference type="EMBL" id="SJZ38890.1"/>
    </source>
</evidence>
<keyword evidence="3" id="KW-0963">Cytoplasm</keyword>
<keyword evidence="3 4" id="KW-0346">Stress response</keyword>
<dbReference type="GO" id="GO:0006457">
    <property type="term" value="P:protein folding"/>
    <property type="evidence" value="ECO:0007669"/>
    <property type="project" value="InterPro"/>
</dbReference>
<dbReference type="SUPFAM" id="SSF51064">
    <property type="entry name" value="Head domain of nucleotide exchange factor GrpE"/>
    <property type="match status" value="1"/>
</dbReference>
<dbReference type="InterPro" id="IPR000740">
    <property type="entry name" value="GrpE"/>
</dbReference>
<dbReference type="GO" id="GO:0042803">
    <property type="term" value="F:protein homodimerization activity"/>
    <property type="evidence" value="ECO:0007669"/>
    <property type="project" value="InterPro"/>
</dbReference>
<dbReference type="InterPro" id="IPR009012">
    <property type="entry name" value="GrpE_head"/>
</dbReference>
<comment type="subcellular location">
    <subcellularLocation>
        <location evidence="3">Cytoplasm</location>
    </subcellularLocation>
</comment>
<evidence type="ECO:0000256" key="1">
    <source>
        <dbReference type="ARBA" id="ARBA00009054"/>
    </source>
</evidence>
<dbReference type="HAMAP" id="MF_01151">
    <property type="entry name" value="GrpE"/>
    <property type="match status" value="1"/>
</dbReference>
<dbReference type="Gene3D" id="2.30.22.10">
    <property type="entry name" value="Head domain of nucleotide exchange factor GrpE"/>
    <property type="match status" value="1"/>
</dbReference>
<dbReference type="STRING" id="225004.SAMN02745152_00019"/>
<dbReference type="CDD" id="cd00446">
    <property type="entry name" value="GrpE"/>
    <property type="match status" value="1"/>
</dbReference>
<dbReference type="GO" id="GO:0051087">
    <property type="term" value="F:protein-folding chaperone binding"/>
    <property type="evidence" value="ECO:0007669"/>
    <property type="project" value="InterPro"/>
</dbReference>
<dbReference type="EMBL" id="FUXC01000001">
    <property type="protein sequence ID" value="SJZ38890.1"/>
    <property type="molecule type" value="Genomic_DNA"/>
</dbReference>
<feature type="compositionally biased region" description="Basic and acidic residues" evidence="6">
    <location>
        <begin position="1"/>
        <end position="12"/>
    </location>
</feature>
<evidence type="ECO:0000313" key="8">
    <source>
        <dbReference type="Proteomes" id="UP000190395"/>
    </source>
</evidence>
<dbReference type="InterPro" id="IPR013805">
    <property type="entry name" value="GrpE_CC"/>
</dbReference>
<keyword evidence="8" id="KW-1185">Reference proteome</keyword>
<dbReference type="Pfam" id="PF01025">
    <property type="entry name" value="GrpE"/>
    <property type="match status" value="1"/>
</dbReference>
<dbReference type="PRINTS" id="PR00773">
    <property type="entry name" value="GRPEPROTEIN"/>
</dbReference>
<dbReference type="GO" id="GO:0000774">
    <property type="term" value="F:adenyl-nucleotide exchange factor activity"/>
    <property type="evidence" value="ECO:0007669"/>
    <property type="project" value="InterPro"/>
</dbReference>
<dbReference type="OrthoDB" id="9812586at2"/>
<gene>
    <name evidence="3" type="primary">grpE</name>
    <name evidence="7" type="ORF">SAMN02745152_00019</name>
</gene>